<protein>
    <submittedName>
        <fullName evidence="2">Uncharacterized protein</fullName>
    </submittedName>
</protein>
<evidence type="ECO:0000313" key="2">
    <source>
        <dbReference type="EMBL" id="RIB24737.1"/>
    </source>
</evidence>
<reference evidence="2 3" key="1">
    <citation type="submission" date="2018-06" db="EMBL/GenBank/DDBJ databases">
        <title>Comparative genomics reveals the genomic features of Rhizophagus irregularis, R. cerebriforme, R. diaphanum and Gigaspora rosea, and their symbiotic lifestyle signature.</title>
        <authorList>
            <person name="Morin E."/>
            <person name="San Clemente H."/>
            <person name="Chen E.C.H."/>
            <person name="De La Providencia I."/>
            <person name="Hainaut M."/>
            <person name="Kuo A."/>
            <person name="Kohler A."/>
            <person name="Murat C."/>
            <person name="Tang N."/>
            <person name="Roy S."/>
            <person name="Loubradou J."/>
            <person name="Henrissat B."/>
            <person name="Grigoriev I.V."/>
            <person name="Corradi N."/>
            <person name="Roux C."/>
            <person name="Martin F.M."/>
        </authorList>
    </citation>
    <scope>NUCLEOTIDE SEQUENCE [LARGE SCALE GENOMIC DNA]</scope>
    <source>
        <strain evidence="2 3">DAOM 194757</strain>
    </source>
</reference>
<evidence type="ECO:0000256" key="1">
    <source>
        <dbReference type="SAM" id="MobiDB-lite"/>
    </source>
</evidence>
<feature type="compositionally biased region" description="Basic and acidic residues" evidence="1">
    <location>
        <begin position="46"/>
        <end position="57"/>
    </location>
</feature>
<evidence type="ECO:0000313" key="3">
    <source>
        <dbReference type="Proteomes" id="UP000266673"/>
    </source>
</evidence>
<sequence length="173" mass="20077">MSTEPYSQDDFEEHQIKLRNPNYGEFYSEPYQDESCQADLNDSYQDESHQDEPHQDESCPNESLSQAEPFEASTNEGSIVWKKHKDKVRELNESNIKGDVNVLEMLNNQACKQLSAVAPSADLIKQHIINNFEGDYEQLQKKLQNVPEHIAITTNIWTTSNYEKSFWLSQYII</sequence>
<organism evidence="2 3">
    <name type="scientific">Gigaspora rosea</name>
    <dbReference type="NCBI Taxonomy" id="44941"/>
    <lineage>
        <taxon>Eukaryota</taxon>
        <taxon>Fungi</taxon>
        <taxon>Fungi incertae sedis</taxon>
        <taxon>Mucoromycota</taxon>
        <taxon>Glomeromycotina</taxon>
        <taxon>Glomeromycetes</taxon>
        <taxon>Diversisporales</taxon>
        <taxon>Gigasporaceae</taxon>
        <taxon>Gigaspora</taxon>
    </lineage>
</organism>
<dbReference type="AlphaFoldDB" id="A0A397VTR3"/>
<name>A0A397VTR3_9GLOM</name>
<feature type="compositionally biased region" description="Polar residues" evidence="1">
    <location>
        <begin position="58"/>
        <end position="77"/>
    </location>
</feature>
<proteinExistence type="predicted"/>
<accession>A0A397VTR3</accession>
<dbReference type="Proteomes" id="UP000266673">
    <property type="component" value="Unassembled WGS sequence"/>
</dbReference>
<comment type="caution">
    <text evidence="2">The sequence shown here is derived from an EMBL/GenBank/DDBJ whole genome shotgun (WGS) entry which is preliminary data.</text>
</comment>
<gene>
    <name evidence="2" type="ORF">C2G38_2167728</name>
</gene>
<keyword evidence="3" id="KW-1185">Reference proteome</keyword>
<feature type="compositionally biased region" description="Polar residues" evidence="1">
    <location>
        <begin position="34"/>
        <end position="43"/>
    </location>
</feature>
<dbReference type="EMBL" id="QKWP01000203">
    <property type="protein sequence ID" value="RIB24737.1"/>
    <property type="molecule type" value="Genomic_DNA"/>
</dbReference>
<dbReference type="OrthoDB" id="2445211at2759"/>
<feature type="region of interest" description="Disordered" evidence="1">
    <location>
        <begin position="1"/>
        <end position="78"/>
    </location>
</feature>